<comment type="subcellular location">
    <subcellularLocation>
        <location evidence="1">Cell membrane</location>
        <topology evidence="1">Multi-pass membrane protein</topology>
    </subcellularLocation>
</comment>
<feature type="transmembrane region" description="Helical" evidence="6">
    <location>
        <begin position="95"/>
        <end position="116"/>
    </location>
</feature>
<dbReference type="RefSeq" id="WP_065233524.1">
    <property type="nucleotide sequence ID" value="NZ_JTJM01000005.1"/>
</dbReference>
<feature type="transmembrane region" description="Helical" evidence="6">
    <location>
        <begin position="64"/>
        <end position="83"/>
    </location>
</feature>
<reference evidence="10 11" key="1">
    <citation type="submission" date="2014-11" db="EMBL/GenBank/DDBJ databases">
        <title>Pan-genome of Gallibacterium spp.</title>
        <authorList>
            <person name="Kudirkiene E."/>
            <person name="Bojesen A.M."/>
        </authorList>
    </citation>
    <scope>NUCLEOTIDE SEQUENCE [LARGE SCALE GENOMIC DNA]</scope>
    <source>
        <strain evidence="8 10">59/S3/89</strain>
        <strain evidence="7 12">F151</strain>
        <strain evidence="9 11">F298</strain>
    </source>
</reference>
<evidence type="ECO:0000256" key="2">
    <source>
        <dbReference type="ARBA" id="ARBA00022475"/>
    </source>
</evidence>
<evidence type="ECO:0000313" key="10">
    <source>
        <dbReference type="Proteomes" id="UP000092626"/>
    </source>
</evidence>
<dbReference type="InterPro" id="IPR005538">
    <property type="entry name" value="LrgA/CidA"/>
</dbReference>
<dbReference type="AlphaFoldDB" id="A0A1A7NVZ7"/>
<dbReference type="PANTHER" id="PTHR33931">
    <property type="entry name" value="HOLIN-LIKE PROTEIN CIDA-RELATED"/>
    <property type="match status" value="1"/>
</dbReference>
<dbReference type="PATRIC" id="fig|505345.6.peg.279"/>
<dbReference type="Proteomes" id="UP000092626">
    <property type="component" value="Unassembled WGS sequence"/>
</dbReference>
<dbReference type="NCBIfam" id="NF002494">
    <property type="entry name" value="PRK01821.1"/>
    <property type="match status" value="1"/>
</dbReference>
<keyword evidence="2" id="KW-1003">Cell membrane</keyword>
<evidence type="ECO:0000256" key="4">
    <source>
        <dbReference type="ARBA" id="ARBA00022989"/>
    </source>
</evidence>
<feature type="transmembrane region" description="Helical" evidence="6">
    <location>
        <begin position="35"/>
        <end position="52"/>
    </location>
</feature>
<keyword evidence="3 6" id="KW-0812">Transmembrane</keyword>
<evidence type="ECO:0000256" key="1">
    <source>
        <dbReference type="ARBA" id="ARBA00004651"/>
    </source>
</evidence>
<comment type="caution">
    <text evidence="7">The sequence shown here is derived from an EMBL/GenBank/DDBJ whole genome shotgun (WGS) entry which is preliminary data.</text>
</comment>
<evidence type="ECO:0000313" key="9">
    <source>
        <dbReference type="EMBL" id="OBX12211.1"/>
    </source>
</evidence>
<sequence>MFYKIVALCRSLAILYAMLYLGEGINYILPIGIPASIWGLLLLFAGLVLKLIKEEWVLPSGALLIRYMSLLFIPLSVGIIDYFDILTKQAMSLLIPTIFSTCLTIVFTALLADYFFSLNSFARRRKKVKKRSMRGAK</sequence>
<organism evidence="7 12">
    <name type="scientific">Gallibacterium genomosp. 3</name>
    <dbReference type="NCBI Taxonomy" id="505345"/>
    <lineage>
        <taxon>Bacteria</taxon>
        <taxon>Pseudomonadati</taxon>
        <taxon>Pseudomonadota</taxon>
        <taxon>Gammaproteobacteria</taxon>
        <taxon>Pasteurellales</taxon>
        <taxon>Pasteurellaceae</taxon>
        <taxon>Gallibacterium</taxon>
    </lineage>
</organism>
<evidence type="ECO:0000313" key="11">
    <source>
        <dbReference type="Proteomes" id="UP000243168"/>
    </source>
</evidence>
<evidence type="ECO:0000256" key="6">
    <source>
        <dbReference type="SAM" id="Phobius"/>
    </source>
</evidence>
<dbReference type="Proteomes" id="UP000243168">
    <property type="component" value="Unassembled WGS sequence"/>
</dbReference>
<dbReference type="EMBL" id="JTJS01000001">
    <property type="protein sequence ID" value="OBX12211.1"/>
    <property type="molecule type" value="Genomic_DNA"/>
</dbReference>
<protein>
    <submittedName>
        <fullName evidence="7">Membrane protein</fullName>
    </submittedName>
</protein>
<dbReference type="Pfam" id="PF03788">
    <property type="entry name" value="LrgA"/>
    <property type="match status" value="1"/>
</dbReference>
<proteinExistence type="predicted"/>
<evidence type="ECO:0000313" key="7">
    <source>
        <dbReference type="EMBL" id="OBW93868.1"/>
    </source>
</evidence>
<dbReference type="OrthoDB" id="385012at2"/>
<evidence type="ECO:0000256" key="5">
    <source>
        <dbReference type="ARBA" id="ARBA00023136"/>
    </source>
</evidence>
<dbReference type="Proteomes" id="UP000243558">
    <property type="component" value="Unassembled WGS sequence"/>
</dbReference>
<keyword evidence="12" id="KW-1185">Reference proteome</keyword>
<evidence type="ECO:0000313" key="12">
    <source>
        <dbReference type="Proteomes" id="UP000243558"/>
    </source>
</evidence>
<dbReference type="GO" id="GO:0005886">
    <property type="term" value="C:plasma membrane"/>
    <property type="evidence" value="ECO:0007669"/>
    <property type="project" value="UniProtKB-SubCell"/>
</dbReference>
<dbReference type="EMBL" id="JTJM01000005">
    <property type="protein sequence ID" value="OBW93868.1"/>
    <property type="molecule type" value="Genomic_DNA"/>
</dbReference>
<evidence type="ECO:0000256" key="3">
    <source>
        <dbReference type="ARBA" id="ARBA00022692"/>
    </source>
</evidence>
<evidence type="ECO:0000313" key="8">
    <source>
        <dbReference type="EMBL" id="OBX05705.1"/>
    </source>
</evidence>
<gene>
    <name evidence="7" type="ORF">QV01_00910</name>
    <name evidence="8" type="ORF">QV06_01355</name>
    <name evidence="9" type="ORF">QV07_00180</name>
</gene>
<keyword evidence="5 6" id="KW-0472">Membrane</keyword>
<keyword evidence="4 6" id="KW-1133">Transmembrane helix</keyword>
<dbReference type="EMBL" id="JTJR01000007">
    <property type="protein sequence ID" value="OBX05705.1"/>
    <property type="molecule type" value="Genomic_DNA"/>
</dbReference>
<dbReference type="PANTHER" id="PTHR33931:SF5">
    <property type="entry name" value="UPF0299 MEMBRANE PROTEIN YOHJ"/>
    <property type="match status" value="1"/>
</dbReference>
<accession>A0A1A7NVZ7</accession>
<dbReference type="STRING" id="505345.QV06_01355"/>
<name>A0A1A7NVZ7_9PAST</name>